<evidence type="ECO:0000256" key="6">
    <source>
        <dbReference type="ARBA" id="ARBA00023136"/>
    </source>
</evidence>
<dbReference type="InterPro" id="IPR050809">
    <property type="entry name" value="UgpAE/MalFG_permease"/>
</dbReference>
<organism evidence="9 10">
    <name type="scientific">Paenibacillus arenilitoris</name>
    <dbReference type="NCBI Taxonomy" id="2772299"/>
    <lineage>
        <taxon>Bacteria</taxon>
        <taxon>Bacillati</taxon>
        <taxon>Bacillota</taxon>
        <taxon>Bacilli</taxon>
        <taxon>Bacillales</taxon>
        <taxon>Paenibacillaceae</taxon>
        <taxon>Paenibacillus</taxon>
    </lineage>
</organism>
<keyword evidence="4 7" id="KW-0812">Transmembrane</keyword>
<evidence type="ECO:0000256" key="4">
    <source>
        <dbReference type="ARBA" id="ARBA00022692"/>
    </source>
</evidence>
<dbReference type="Pfam" id="PF00528">
    <property type="entry name" value="BPD_transp_1"/>
    <property type="match status" value="1"/>
</dbReference>
<dbReference type="EMBL" id="JACXIY010000013">
    <property type="protein sequence ID" value="MBD2869140.1"/>
    <property type="molecule type" value="Genomic_DNA"/>
</dbReference>
<evidence type="ECO:0000256" key="1">
    <source>
        <dbReference type="ARBA" id="ARBA00004651"/>
    </source>
</evidence>
<evidence type="ECO:0000259" key="8">
    <source>
        <dbReference type="PROSITE" id="PS50928"/>
    </source>
</evidence>
<feature type="transmembrane region" description="Helical" evidence="7">
    <location>
        <begin position="179"/>
        <end position="205"/>
    </location>
</feature>
<protein>
    <submittedName>
        <fullName evidence="9">Sugar ABC transporter permease</fullName>
    </submittedName>
</protein>
<dbReference type="PROSITE" id="PS50928">
    <property type="entry name" value="ABC_TM1"/>
    <property type="match status" value="1"/>
</dbReference>
<dbReference type="SUPFAM" id="SSF161098">
    <property type="entry name" value="MetI-like"/>
    <property type="match status" value="1"/>
</dbReference>
<proteinExistence type="inferred from homology"/>
<evidence type="ECO:0000256" key="3">
    <source>
        <dbReference type="ARBA" id="ARBA00022475"/>
    </source>
</evidence>
<dbReference type="CDD" id="cd06261">
    <property type="entry name" value="TM_PBP2"/>
    <property type="match status" value="1"/>
</dbReference>
<keyword evidence="5 7" id="KW-1133">Transmembrane helix</keyword>
<dbReference type="InterPro" id="IPR035906">
    <property type="entry name" value="MetI-like_sf"/>
</dbReference>
<keyword evidence="10" id="KW-1185">Reference proteome</keyword>
<dbReference type="Proteomes" id="UP000632125">
    <property type="component" value="Unassembled WGS sequence"/>
</dbReference>
<keyword evidence="3" id="KW-1003">Cell membrane</keyword>
<comment type="subcellular location">
    <subcellularLocation>
        <location evidence="1 7">Cell membrane</location>
        <topology evidence="1 7">Multi-pass membrane protein</topology>
    </subcellularLocation>
</comment>
<feature type="domain" description="ABC transmembrane type-1" evidence="8">
    <location>
        <begin position="92"/>
        <end position="307"/>
    </location>
</feature>
<dbReference type="GO" id="GO:0055085">
    <property type="term" value="P:transmembrane transport"/>
    <property type="evidence" value="ECO:0007669"/>
    <property type="project" value="InterPro"/>
</dbReference>
<dbReference type="AlphaFoldDB" id="A0A927CP37"/>
<reference evidence="9" key="1">
    <citation type="submission" date="2020-09" db="EMBL/GenBank/DDBJ databases">
        <title>A novel bacterium of genus Paenibacillus, isolated from South China Sea.</title>
        <authorList>
            <person name="Huang H."/>
            <person name="Mo K."/>
            <person name="Hu Y."/>
        </authorList>
    </citation>
    <scope>NUCLEOTIDE SEQUENCE</scope>
    <source>
        <strain evidence="9">IB182493</strain>
    </source>
</reference>
<sequence length="319" mass="36193">MQPAQPNPIGEIQSGKHARQLQRSRRFKQNVPLLLMFLPVIIFYATFKYAPILGNVIAFKDYNFFDGIFGSPWVGLHNFELLFSQTQTVGIIRNTLLLSILQLIFGFPAPILLAILLNEARKMIFKRAVQTIVYLPHFFNWVIIGGIVLTIFSMESGFINHWIEKWTGEPYPFLYKAFSWIAIFISSGIWKEMGFGTIIYLAVITMINPSLYESASMDGANKFRQIWHITLPGIRPTIIILFILATGNIMEVGFDQVFMMQNPVVSNISEVISTYIYRVGLKGSQFSLSAAMGLFEALVGLVLVLSANWLARKFDQGLF</sequence>
<feature type="transmembrane region" description="Helical" evidence="7">
    <location>
        <begin position="288"/>
        <end position="311"/>
    </location>
</feature>
<dbReference type="Gene3D" id="1.10.3720.10">
    <property type="entry name" value="MetI-like"/>
    <property type="match status" value="1"/>
</dbReference>
<dbReference type="GO" id="GO:0005886">
    <property type="term" value="C:plasma membrane"/>
    <property type="evidence" value="ECO:0007669"/>
    <property type="project" value="UniProtKB-SubCell"/>
</dbReference>
<comment type="caution">
    <text evidence="9">The sequence shown here is derived from an EMBL/GenBank/DDBJ whole genome shotgun (WGS) entry which is preliminary data.</text>
</comment>
<keyword evidence="2 7" id="KW-0813">Transport</keyword>
<gene>
    <name evidence="9" type="ORF">IDH41_11175</name>
</gene>
<evidence type="ECO:0000313" key="10">
    <source>
        <dbReference type="Proteomes" id="UP000632125"/>
    </source>
</evidence>
<dbReference type="PANTHER" id="PTHR43227">
    <property type="entry name" value="BLL4140 PROTEIN"/>
    <property type="match status" value="1"/>
</dbReference>
<comment type="similarity">
    <text evidence="7">Belongs to the binding-protein-dependent transport system permease family.</text>
</comment>
<feature type="transmembrane region" description="Helical" evidence="7">
    <location>
        <begin position="226"/>
        <end position="250"/>
    </location>
</feature>
<evidence type="ECO:0000256" key="2">
    <source>
        <dbReference type="ARBA" id="ARBA00022448"/>
    </source>
</evidence>
<evidence type="ECO:0000256" key="5">
    <source>
        <dbReference type="ARBA" id="ARBA00022989"/>
    </source>
</evidence>
<feature type="transmembrane region" description="Helical" evidence="7">
    <location>
        <begin position="31"/>
        <end position="50"/>
    </location>
</feature>
<feature type="transmembrane region" description="Helical" evidence="7">
    <location>
        <begin position="138"/>
        <end position="159"/>
    </location>
</feature>
<evidence type="ECO:0000256" key="7">
    <source>
        <dbReference type="RuleBase" id="RU363032"/>
    </source>
</evidence>
<keyword evidence="6 7" id="KW-0472">Membrane</keyword>
<dbReference type="InterPro" id="IPR000515">
    <property type="entry name" value="MetI-like"/>
</dbReference>
<dbReference type="PANTHER" id="PTHR43227:SF11">
    <property type="entry name" value="BLL4140 PROTEIN"/>
    <property type="match status" value="1"/>
</dbReference>
<feature type="transmembrane region" description="Helical" evidence="7">
    <location>
        <begin position="96"/>
        <end position="117"/>
    </location>
</feature>
<name>A0A927CP37_9BACL</name>
<evidence type="ECO:0000313" key="9">
    <source>
        <dbReference type="EMBL" id="MBD2869140.1"/>
    </source>
</evidence>
<accession>A0A927CP37</accession>